<keyword evidence="2" id="KW-1185">Reference proteome</keyword>
<dbReference type="Gene3D" id="3.40.50.150">
    <property type="entry name" value="Vaccinia Virus protein VP39"/>
    <property type="match status" value="1"/>
</dbReference>
<accession>A0A0C2WVE2</accession>
<dbReference type="InterPro" id="IPR019410">
    <property type="entry name" value="Methyltransf_16"/>
</dbReference>
<dbReference type="AlphaFoldDB" id="A0A0C2WVE2"/>
<evidence type="ECO:0000313" key="2">
    <source>
        <dbReference type="Proteomes" id="UP000054549"/>
    </source>
</evidence>
<dbReference type="Pfam" id="PF10294">
    <property type="entry name" value="Methyltransf_16"/>
    <property type="match status" value="1"/>
</dbReference>
<dbReference type="FunCoup" id="A0A0C2WVE2">
    <property type="interactions" value="34"/>
</dbReference>
<dbReference type="STRING" id="946122.A0A0C2WVE2"/>
<dbReference type="InterPro" id="IPR029063">
    <property type="entry name" value="SAM-dependent_MTases_sf"/>
</dbReference>
<reference evidence="1 2" key="1">
    <citation type="submission" date="2014-04" db="EMBL/GenBank/DDBJ databases">
        <title>Evolutionary Origins and Diversification of the Mycorrhizal Mutualists.</title>
        <authorList>
            <consortium name="DOE Joint Genome Institute"/>
            <consortium name="Mycorrhizal Genomics Consortium"/>
            <person name="Kohler A."/>
            <person name="Kuo A."/>
            <person name="Nagy L.G."/>
            <person name="Floudas D."/>
            <person name="Copeland A."/>
            <person name="Barry K.W."/>
            <person name="Cichocki N."/>
            <person name="Veneault-Fourrey C."/>
            <person name="LaButti K."/>
            <person name="Lindquist E.A."/>
            <person name="Lipzen A."/>
            <person name="Lundell T."/>
            <person name="Morin E."/>
            <person name="Murat C."/>
            <person name="Riley R."/>
            <person name="Ohm R."/>
            <person name="Sun H."/>
            <person name="Tunlid A."/>
            <person name="Henrissat B."/>
            <person name="Grigoriev I.V."/>
            <person name="Hibbett D.S."/>
            <person name="Martin F."/>
        </authorList>
    </citation>
    <scope>NUCLEOTIDE SEQUENCE [LARGE SCALE GENOMIC DNA]</scope>
    <source>
        <strain evidence="1 2">Koide BX008</strain>
    </source>
</reference>
<dbReference type="PANTHER" id="PTHR14614:SF147">
    <property type="entry name" value="S-ADENOSYLMETHIONINE-DEPENDENT METHYLTRANSFERASE OF THE SEVEN BETA-STRAND FAMILY"/>
    <property type="match status" value="1"/>
</dbReference>
<protein>
    <recommendedName>
        <fullName evidence="3">S-adenosylmethionine-dependent methyltransferase</fullName>
    </recommendedName>
</protein>
<gene>
    <name evidence="1" type="ORF">M378DRAFT_167749</name>
</gene>
<organism evidence="1 2">
    <name type="scientific">Amanita muscaria (strain Koide BX008)</name>
    <dbReference type="NCBI Taxonomy" id="946122"/>
    <lineage>
        <taxon>Eukaryota</taxon>
        <taxon>Fungi</taxon>
        <taxon>Dikarya</taxon>
        <taxon>Basidiomycota</taxon>
        <taxon>Agaricomycotina</taxon>
        <taxon>Agaricomycetes</taxon>
        <taxon>Agaricomycetidae</taxon>
        <taxon>Agaricales</taxon>
        <taxon>Pluteineae</taxon>
        <taxon>Amanitaceae</taxon>
        <taxon>Amanita</taxon>
    </lineage>
</organism>
<evidence type="ECO:0000313" key="1">
    <source>
        <dbReference type="EMBL" id="KIL60771.1"/>
    </source>
</evidence>
<dbReference type="InParanoid" id="A0A0C2WVE2"/>
<dbReference type="PANTHER" id="PTHR14614">
    <property type="entry name" value="HEPATOCELLULAR CARCINOMA-ASSOCIATED ANTIGEN"/>
    <property type="match status" value="1"/>
</dbReference>
<dbReference type="GO" id="GO:0008757">
    <property type="term" value="F:S-adenosylmethionine-dependent methyltransferase activity"/>
    <property type="evidence" value="ECO:0007669"/>
    <property type="project" value="UniProtKB-ARBA"/>
</dbReference>
<proteinExistence type="predicted"/>
<sequence>MVPTAQLPPIRNITSASCRDLAKALEYVRNLYQPRVRGSRRRRSSSSAKHGTETFEHGHLDPFERNYTTKWLGALISHLELRHFPFPDSDTEELIQSAASLVALCSGTAAAGTLYRDFTFQSNHVLSCSISIRVKDIPLNNQDYSSVGAQTWGGACVLAEMIVVEPWKFGFCSPDTAASLHNTLSTITSLRPLRILELGAGTGLVSLTTAKVLETLMSRYHGSSIDSMLHVVDTSKQSSTAPVTIVATDYYPPVLDNLDSNIAANFPMNADSLVSITSHRLDWAHFSATYGPPSVSSSPVLPAPFDEPFNVILGADIVYELEHATWIKSCLSVLLRKPNSRSVSDVPYMQHPSPIKNSTTNRFSENVFHLVIPLRPTHDKESQTIEAVFPYSECFQDLHDVFVTHDKKRVEDDLSQTESFNTTTAQQLCILSREVIICEKEDGEMVTDDVDDEDGVTYVYYRIGWSSCE</sequence>
<dbReference type="OrthoDB" id="433955at2759"/>
<dbReference type="HOGENOM" id="CLU_030437_1_0_1"/>
<dbReference type="Proteomes" id="UP000054549">
    <property type="component" value="Unassembled WGS sequence"/>
</dbReference>
<dbReference type="EMBL" id="KN818293">
    <property type="protein sequence ID" value="KIL60771.1"/>
    <property type="molecule type" value="Genomic_DNA"/>
</dbReference>
<evidence type="ECO:0008006" key="3">
    <source>
        <dbReference type="Google" id="ProtNLM"/>
    </source>
</evidence>
<name>A0A0C2WVE2_AMAMK</name>
<dbReference type="SUPFAM" id="SSF53335">
    <property type="entry name" value="S-adenosyl-L-methionine-dependent methyltransferases"/>
    <property type="match status" value="1"/>
</dbReference>